<dbReference type="EMBL" id="QVIG01000001">
    <property type="protein sequence ID" value="RGD58224.1"/>
    <property type="molecule type" value="Genomic_DNA"/>
</dbReference>
<sequence length="487" mass="51554">MSTTNSATHLPDDPPTAPDADPAAADTDARSLRRMQFGWYINDWANAAFSATVLTVFLGPYLTTVAKDAADAAGNVHPLGLTIRAGSFFPYTVSFSVLLSVAVMLLTGTVADRTGRHKELMCGFAYVGSLATMGMFFLGGDRYLLGGGLLVVANIAYAVSVALSYAYLPGLASPDERDKVSSKGWAYGYAGGGLLLIANLALFQGHDAFGLDSGTAVRICLASAGLWWALFTIVPMLRLPSRAGVAPTATAAPTAPAETTATAPGKPGKPGKPAAGSLRELGRTLRRMREHPLTLLYLAAFLCYNDGIQTVVSQASLYGSEELGMEQTSLVTAVLLVQVVAIGGALLLGRIAHRYGAKRTILGSLVGWVVTLALGYFMPAHQPAWFYALACMIGLVLGGSQALSRSLFSHLIPPGREAEYFSFYKVSDRGTSWMGPLVFGLAYQLTGSYRSAIISLLVFFVIGFAVLLKVPVRRAIEAVGNPVPERL</sequence>
<gene>
    <name evidence="9" type="ORF">DR950_10875</name>
</gene>
<evidence type="ECO:0000256" key="4">
    <source>
        <dbReference type="ARBA" id="ARBA00022989"/>
    </source>
</evidence>
<feature type="region of interest" description="Disordered" evidence="6">
    <location>
        <begin position="1"/>
        <end position="25"/>
    </location>
</feature>
<dbReference type="GO" id="GO:0005886">
    <property type="term" value="C:plasma membrane"/>
    <property type="evidence" value="ECO:0007669"/>
    <property type="project" value="UniProtKB-SubCell"/>
</dbReference>
<feature type="domain" description="Major facilitator superfamily (MFS) profile" evidence="8">
    <location>
        <begin position="292"/>
        <end position="487"/>
    </location>
</feature>
<feature type="transmembrane region" description="Helical" evidence="7">
    <location>
        <begin position="360"/>
        <end position="378"/>
    </location>
</feature>
<dbReference type="InterPro" id="IPR036259">
    <property type="entry name" value="MFS_trans_sf"/>
</dbReference>
<feature type="transmembrane region" description="Helical" evidence="7">
    <location>
        <begin position="40"/>
        <end position="62"/>
    </location>
</feature>
<feature type="transmembrane region" description="Helical" evidence="7">
    <location>
        <begin position="144"/>
        <end position="168"/>
    </location>
</feature>
<comment type="subcellular location">
    <subcellularLocation>
        <location evidence="1">Cell membrane</location>
        <topology evidence="1">Multi-pass membrane protein</topology>
    </subcellularLocation>
</comment>
<protein>
    <submittedName>
        <fullName evidence="9">MFS transporter</fullName>
    </submittedName>
</protein>
<comment type="caution">
    <text evidence="9">The sequence shown here is derived from an EMBL/GenBank/DDBJ whole genome shotgun (WGS) entry which is preliminary data.</text>
</comment>
<keyword evidence="3 7" id="KW-0812">Transmembrane</keyword>
<evidence type="ECO:0000313" key="10">
    <source>
        <dbReference type="Proteomes" id="UP000263377"/>
    </source>
</evidence>
<keyword evidence="10" id="KW-1185">Reference proteome</keyword>
<dbReference type="SUPFAM" id="SSF103473">
    <property type="entry name" value="MFS general substrate transporter"/>
    <property type="match status" value="1"/>
</dbReference>
<reference evidence="9 10" key="1">
    <citation type="submission" date="2018-08" db="EMBL/GenBank/DDBJ databases">
        <title>Diversity &amp; Physiological Properties of Lignin-Decomposing Actinobacteria from Soil.</title>
        <authorList>
            <person name="Roh S.G."/>
            <person name="Kim S.B."/>
        </authorList>
    </citation>
    <scope>NUCLEOTIDE SEQUENCE [LARGE SCALE GENOMIC DNA]</scope>
    <source>
        <strain evidence="9 10">MMS17-GH009</strain>
    </source>
</reference>
<evidence type="ECO:0000256" key="1">
    <source>
        <dbReference type="ARBA" id="ARBA00004651"/>
    </source>
</evidence>
<evidence type="ECO:0000256" key="2">
    <source>
        <dbReference type="ARBA" id="ARBA00022448"/>
    </source>
</evidence>
<feature type="transmembrane region" description="Helical" evidence="7">
    <location>
        <begin position="120"/>
        <end position="138"/>
    </location>
</feature>
<keyword evidence="2" id="KW-0813">Transport</keyword>
<name>A0A372ZRS0_9ACTN</name>
<feature type="transmembrane region" description="Helical" evidence="7">
    <location>
        <begin position="215"/>
        <end position="234"/>
    </location>
</feature>
<dbReference type="PANTHER" id="PTHR23519">
    <property type="entry name" value="AUTOPHAGY-RELATED PROTEIN 22"/>
    <property type="match status" value="1"/>
</dbReference>
<evidence type="ECO:0000313" key="9">
    <source>
        <dbReference type="EMBL" id="RGD58224.1"/>
    </source>
</evidence>
<evidence type="ECO:0000259" key="8">
    <source>
        <dbReference type="PROSITE" id="PS50850"/>
    </source>
</evidence>
<evidence type="ECO:0000256" key="7">
    <source>
        <dbReference type="SAM" id="Phobius"/>
    </source>
</evidence>
<dbReference type="PANTHER" id="PTHR23519:SF1">
    <property type="entry name" value="AUTOPHAGY-RELATED PROTEIN 22"/>
    <property type="match status" value="1"/>
</dbReference>
<feature type="region of interest" description="Disordered" evidence="6">
    <location>
        <begin position="249"/>
        <end position="277"/>
    </location>
</feature>
<feature type="transmembrane region" description="Helical" evidence="7">
    <location>
        <begin position="295"/>
        <end position="317"/>
    </location>
</feature>
<proteinExistence type="predicted"/>
<evidence type="ECO:0000256" key="6">
    <source>
        <dbReference type="SAM" id="MobiDB-lite"/>
    </source>
</evidence>
<organism evidence="9 10">
    <name type="scientific">Kitasatospora xanthocidica</name>
    <dbReference type="NCBI Taxonomy" id="83382"/>
    <lineage>
        <taxon>Bacteria</taxon>
        <taxon>Bacillati</taxon>
        <taxon>Actinomycetota</taxon>
        <taxon>Actinomycetes</taxon>
        <taxon>Kitasatosporales</taxon>
        <taxon>Streptomycetaceae</taxon>
        <taxon>Kitasatospora</taxon>
    </lineage>
</organism>
<feature type="transmembrane region" description="Helical" evidence="7">
    <location>
        <begin position="449"/>
        <end position="468"/>
    </location>
</feature>
<dbReference type="Proteomes" id="UP000263377">
    <property type="component" value="Unassembled WGS sequence"/>
</dbReference>
<dbReference type="InterPro" id="IPR020846">
    <property type="entry name" value="MFS_dom"/>
</dbReference>
<dbReference type="InterPro" id="IPR024671">
    <property type="entry name" value="Atg22-like"/>
</dbReference>
<evidence type="ECO:0000256" key="5">
    <source>
        <dbReference type="ARBA" id="ARBA00023136"/>
    </source>
</evidence>
<dbReference type="InterPro" id="IPR050495">
    <property type="entry name" value="ATG22/LtaA_families"/>
</dbReference>
<feature type="transmembrane region" description="Helical" evidence="7">
    <location>
        <begin position="184"/>
        <end position="203"/>
    </location>
</feature>
<keyword evidence="4 7" id="KW-1133">Transmembrane helix</keyword>
<dbReference type="AlphaFoldDB" id="A0A372ZRS0"/>
<keyword evidence="5 7" id="KW-0472">Membrane</keyword>
<feature type="compositionally biased region" description="Low complexity" evidence="6">
    <location>
        <begin position="249"/>
        <end position="276"/>
    </location>
</feature>
<feature type="transmembrane region" description="Helical" evidence="7">
    <location>
        <begin position="88"/>
        <end position="108"/>
    </location>
</feature>
<evidence type="ECO:0000256" key="3">
    <source>
        <dbReference type="ARBA" id="ARBA00022692"/>
    </source>
</evidence>
<dbReference type="GO" id="GO:0022857">
    <property type="term" value="F:transmembrane transporter activity"/>
    <property type="evidence" value="ECO:0007669"/>
    <property type="project" value="InterPro"/>
</dbReference>
<feature type="transmembrane region" description="Helical" evidence="7">
    <location>
        <begin position="329"/>
        <end position="348"/>
    </location>
</feature>
<dbReference type="Pfam" id="PF11700">
    <property type="entry name" value="ATG22"/>
    <property type="match status" value="1"/>
</dbReference>
<dbReference type="PROSITE" id="PS50850">
    <property type="entry name" value="MFS"/>
    <property type="match status" value="1"/>
</dbReference>
<dbReference type="Gene3D" id="1.20.1250.20">
    <property type="entry name" value="MFS general substrate transporter like domains"/>
    <property type="match status" value="1"/>
</dbReference>
<accession>A0A372ZRS0</accession>